<dbReference type="EMBL" id="JH651091">
    <property type="protein sequence ID" value="EXA29673.1"/>
    <property type="molecule type" value="Genomic_DNA"/>
</dbReference>
<evidence type="ECO:0000313" key="1">
    <source>
        <dbReference type="EMBL" id="EXA29673.1"/>
    </source>
</evidence>
<organism evidence="1">
    <name type="scientific">Fusarium oxysporum f. sp. pisi HDV247</name>
    <dbReference type="NCBI Taxonomy" id="1080344"/>
    <lineage>
        <taxon>Eukaryota</taxon>
        <taxon>Fungi</taxon>
        <taxon>Dikarya</taxon>
        <taxon>Ascomycota</taxon>
        <taxon>Pezizomycotina</taxon>
        <taxon>Sordariomycetes</taxon>
        <taxon>Hypocreomycetidae</taxon>
        <taxon>Hypocreales</taxon>
        <taxon>Nectriaceae</taxon>
        <taxon>Fusarium</taxon>
        <taxon>Fusarium oxysporum species complex</taxon>
    </lineage>
</organism>
<sequence>MMTNPRISIDLGALHLDQPSAIDTQLSAASLQDVSRSGYGISTDGMWIVNDNKRVLWLPPEYRAPSLAVGGSAAAIGCRSGRVLMMQFSENGLDS</sequence>
<gene>
    <name evidence="1" type="ORF">FOVG_18864</name>
</gene>
<accession>W9NA63</accession>
<name>W9NA63_FUSOX</name>
<protein>
    <submittedName>
        <fullName evidence="1">Uncharacterized protein</fullName>
    </submittedName>
</protein>
<dbReference type="AlphaFoldDB" id="W9NA63"/>
<dbReference type="Proteomes" id="UP000030751">
    <property type="component" value="Unassembled WGS sequence"/>
</dbReference>
<dbReference type="OrthoDB" id="5240432at2759"/>
<dbReference type="HOGENOM" id="CLU_161496_1_0_1"/>
<proteinExistence type="predicted"/>
<reference evidence="1" key="2">
    <citation type="submission" date="2012-05" db="EMBL/GenBank/DDBJ databases">
        <title>Annotation of the Genome Sequence of Fusarium oxysporum HDV247.</title>
        <authorList>
            <consortium name="The Broad Institute Genomics Platform"/>
            <person name="Ma L.-J."/>
            <person name="Corby-Kistler H."/>
            <person name="Broz K."/>
            <person name="Gale L.R."/>
            <person name="Jonkers W."/>
            <person name="O'Donnell K."/>
            <person name="Ploetz R."/>
            <person name="Steinberg C."/>
            <person name="Schwartz D.C."/>
            <person name="VanEtten H."/>
            <person name="Zhou S."/>
            <person name="Young S.K."/>
            <person name="Zeng Q."/>
            <person name="Gargeya S."/>
            <person name="Fitzgerald M."/>
            <person name="Abouelleil A."/>
            <person name="Alvarado L."/>
            <person name="Chapman S.B."/>
            <person name="Gainer-Dewar J."/>
            <person name="Goldberg J."/>
            <person name="Griggs A."/>
            <person name="Gujja S."/>
            <person name="Hansen M."/>
            <person name="Howarth C."/>
            <person name="Imamovic A."/>
            <person name="Ireland A."/>
            <person name="Larimer J."/>
            <person name="McCowan C."/>
            <person name="Murphy C."/>
            <person name="Pearson M."/>
            <person name="Poon T.W."/>
            <person name="Priest M."/>
            <person name="Roberts A."/>
            <person name="Saif S."/>
            <person name="Shea T."/>
            <person name="Sykes S."/>
            <person name="Wortman J."/>
            <person name="Nusbaum C."/>
            <person name="Birren B."/>
        </authorList>
    </citation>
    <scope>NUCLEOTIDE SEQUENCE</scope>
    <source>
        <strain evidence="1">HDV247</strain>
    </source>
</reference>
<reference evidence="1" key="1">
    <citation type="submission" date="2011-10" db="EMBL/GenBank/DDBJ databases">
        <title>The Genome Sequence of Fusarium oxysporum HDV247.</title>
        <authorList>
            <consortium name="The Broad Institute Genome Sequencing Platform"/>
            <person name="Ma L.-J."/>
            <person name="Gale L.R."/>
            <person name="Schwartz D.C."/>
            <person name="Zhou S."/>
            <person name="Corby-Kistler H."/>
            <person name="Young S.K."/>
            <person name="Zeng Q."/>
            <person name="Gargeya S."/>
            <person name="Fitzgerald M."/>
            <person name="Haas B."/>
            <person name="Abouelleil A."/>
            <person name="Alvarado L."/>
            <person name="Arachchi H.M."/>
            <person name="Berlin A."/>
            <person name="Brown A."/>
            <person name="Chapman S.B."/>
            <person name="Chen Z."/>
            <person name="Dunbar C."/>
            <person name="Freedman E."/>
            <person name="Gearin G."/>
            <person name="Goldberg J."/>
            <person name="Griggs A."/>
            <person name="Gujja S."/>
            <person name="Heiman D."/>
            <person name="Howarth C."/>
            <person name="Larson L."/>
            <person name="Lui A."/>
            <person name="MacDonald P.J.P."/>
            <person name="Montmayeur A."/>
            <person name="Murphy C."/>
            <person name="Neiman D."/>
            <person name="Pearson M."/>
            <person name="Priest M."/>
            <person name="Roberts A."/>
            <person name="Saif S."/>
            <person name="Shea T."/>
            <person name="Shenoy N."/>
            <person name="Sisk P."/>
            <person name="Stolte C."/>
            <person name="Sykes S."/>
            <person name="Wortman J."/>
            <person name="Nusbaum C."/>
            <person name="Birren B."/>
        </authorList>
    </citation>
    <scope>NUCLEOTIDE SEQUENCE [LARGE SCALE GENOMIC DNA]</scope>
    <source>
        <strain evidence="1">HDV247</strain>
    </source>
</reference>